<gene>
    <name evidence="2" type="ORF">ACFOGP_18185</name>
</gene>
<dbReference type="RefSeq" id="WP_275633643.1">
    <property type="nucleotide sequence ID" value="NZ_JARGYD010000006.1"/>
</dbReference>
<organism evidence="2 3">
    <name type="scientific">Psychromarinibacter halotolerans</name>
    <dbReference type="NCBI Taxonomy" id="1775175"/>
    <lineage>
        <taxon>Bacteria</taxon>
        <taxon>Pseudomonadati</taxon>
        <taxon>Pseudomonadota</taxon>
        <taxon>Alphaproteobacteria</taxon>
        <taxon>Rhodobacterales</taxon>
        <taxon>Paracoccaceae</taxon>
        <taxon>Psychromarinibacter</taxon>
    </lineage>
</organism>
<dbReference type="Proteomes" id="UP001595632">
    <property type="component" value="Unassembled WGS sequence"/>
</dbReference>
<keyword evidence="1" id="KW-0812">Transmembrane</keyword>
<sequence length="246" mass="26700">MTIGSLIIGTFLALSAAATVLLLLVLAGARRLRVREAYHRIAADHGWTYAFHPQDERHSCRHEFRHPVEGWCLTLQDRRDARRGRASRRLGKATGRAAVSRVGPCAEFIDPRPLIPVGLAVLGPALSNGDGSAEDAWTEGSEDAGRTRVERLAGNLGRDRHLLRSVDDQPGPGQLLATPGAENALDDIRGAPELGLAQPDRVAPQPVVMRGAFGMRLRLGRPLRGQTEIEEFVSLGKRLSGNLHVC</sequence>
<name>A0ABV7GVL5_9RHOB</name>
<evidence type="ECO:0000313" key="2">
    <source>
        <dbReference type="EMBL" id="MFC3144658.1"/>
    </source>
</evidence>
<protein>
    <recommendedName>
        <fullName evidence="4">Secreted protein</fullName>
    </recommendedName>
</protein>
<keyword evidence="3" id="KW-1185">Reference proteome</keyword>
<feature type="transmembrane region" description="Helical" evidence="1">
    <location>
        <begin position="6"/>
        <end position="29"/>
    </location>
</feature>
<accession>A0ABV7GVL5</accession>
<comment type="caution">
    <text evidence="2">The sequence shown here is derived from an EMBL/GenBank/DDBJ whole genome shotgun (WGS) entry which is preliminary data.</text>
</comment>
<proteinExistence type="predicted"/>
<evidence type="ECO:0000256" key="1">
    <source>
        <dbReference type="SAM" id="Phobius"/>
    </source>
</evidence>
<keyword evidence="1" id="KW-1133">Transmembrane helix</keyword>
<keyword evidence="1" id="KW-0472">Membrane</keyword>
<evidence type="ECO:0008006" key="4">
    <source>
        <dbReference type="Google" id="ProtNLM"/>
    </source>
</evidence>
<reference evidence="3" key="1">
    <citation type="journal article" date="2019" name="Int. J. Syst. Evol. Microbiol.">
        <title>The Global Catalogue of Microorganisms (GCM) 10K type strain sequencing project: providing services to taxonomists for standard genome sequencing and annotation.</title>
        <authorList>
            <consortium name="The Broad Institute Genomics Platform"/>
            <consortium name="The Broad Institute Genome Sequencing Center for Infectious Disease"/>
            <person name="Wu L."/>
            <person name="Ma J."/>
        </authorList>
    </citation>
    <scope>NUCLEOTIDE SEQUENCE [LARGE SCALE GENOMIC DNA]</scope>
    <source>
        <strain evidence="3">KCTC 52366</strain>
    </source>
</reference>
<evidence type="ECO:0000313" key="3">
    <source>
        <dbReference type="Proteomes" id="UP001595632"/>
    </source>
</evidence>
<dbReference type="EMBL" id="JBHRTB010000010">
    <property type="protein sequence ID" value="MFC3144658.1"/>
    <property type="molecule type" value="Genomic_DNA"/>
</dbReference>